<gene>
    <name evidence="1" type="ORF">EKPJFOCH_1328</name>
</gene>
<evidence type="ECO:0008006" key="3">
    <source>
        <dbReference type="Google" id="ProtNLM"/>
    </source>
</evidence>
<dbReference type="SUPFAM" id="SSF52172">
    <property type="entry name" value="CheY-like"/>
    <property type="match status" value="1"/>
</dbReference>
<name>A0ABQ4TJS3_9HYPH</name>
<evidence type="ECO:0000313" key="1">
    <source>
        <dbReference type="EMBL" id="GJE54843.1"/>
    </source>
</evidence>
<reference evidence="1" key="1">
    <citation type="journal article" date="2021" name="Front. Microbiol.">
        <title>Comprehensive Comparative Genomics and Phenotyping of Methylobacterium Species.</title>
        <authorList>
            <person name="Alessa O."/>
            <person name="Ogura Y."/>
            <person name="Fujitani Y."/>
            <person name="Takami H."/>
            <person name="Hayashi T."/>
            <person name="Sahin N."/>
            <person name="Tani A."/>
        </authorList>
    </citation>
    <scope>NUCLEOTIDE SEQUENCE</scope>
    <source>
        <strain evidence="1">DSM 23674</strain>
    </source>
</reference>
<sequence>MIISKAAPERALVLVANADQRDQACARLSRDGYEVLGFADCENAVAWLEEETPTIAVIDGDLMPGCSGVLNVLGERGVLLV</sequence>
<dbReference type="Gene3D" id="3.40.50.2300">
    <property type="match status" value="1"/>
</dbReference>
<comment type="caution">
    <text evidence="1">The sequence shown here is derived from an EMBL/GenBank/DDBJ whole genome shotgun (WGS) entry which is preliminary data.</text>
</comment>
<evidence type="ECO:0000313" key="2">
    <source>
        <dbReference type="Proteomes" id="UP001055101"/>
    </source>
</evidence>
<accession>A0ABQ4TJS3</accession>
<reference evidence="1" key="2">
    <citation type="submission" date="2021-08" db="EMBL/GenBank/DDBJ databases">
        <authorList>
            <person name="Tani A."/>
            <person name="Ola A."/>
            <person name="Ogura Y."/>
            <person name="Katsura K."/>
            <person name="Hayashi T."/>
        </authorList>
    </citation>
    <scope>NUCLEOTIDE SEQUENCE</scope>
    <source>
        <strain evidence="1">DSM 23674</strain>
    </source>
</reference>
<dbReference type="EMBL" id="BPRA01000006">
    <property type="protein sequence ID" value="GJE54843.1"/>
    <property type="molecule type" value="Genomic_DNA"/>
</dbReference>
<dbReference type="InterPro" id="IPR011006">
    <property type="entry name" value="CheY-like_superfamily"/>
</dbReference>
<dbReference type="Proteomes" id="UP001055101">
    <property type="component" value="Unassembled WGS sequence"/>
</dbReference>
<keyword evidence="2" id="KW-1185">Reference proteome</keyword>
<proteinExistence type="predicted"/>
<protein>
    <recommendedName>
        <fullName evidence="3">Response regulator</fullName>
    </recommendedName>
</protein>
<organism evidence="1 2">
    <name type="scientific">Methylobacterium thuringiense</name>
    <dbReference type="NCBI Taxonomy" id="1003091"/>
    <lineage>
        <taxon>Bacteria</taxon>
        <taxon>Pseudomonadati</taxon>
        <taxon>Pseudomonadota</taxon>
        <taxon>Alphaproteobacteria</taxon>
        <taxon>Hyphomicrobiales</taxon>
        <taxon>Methylobacteriaceae</taxon>
        <taxon>Methylobacterium</taxon>
    </lineage>
</organism>